<dbReference type="STRING" id="407022.SAMN05661044_01524"/>
<dbReference type="PANTHER" id="PTHR44591:SF3">
    <property type="entry name" value="RESPONSE REGULATORY DOMAIN-CONTAINING PROTEIN"/>
    <property type="match status" value="1"/>
</dbReference>
<evidence type="ECO:0000313" key="5">
    <source>
        <dbReference type="Proteomes" id="UP000199421"/>
    </source>
</evidence>
<sequence length="120" mass="13396">MEKIIYVVEDNIDISELIIIILKDAGFQVNAAATVDGFYKLLETRMPDLILLDIMLPDGNGVEVCNDLKQKKAFRNVPLILMSAHAKMSVIARECPANDFIAKPFDIFELTDKVNVQLAS</sequence>
<keyword evidence="1 2" id="KW-0597">Phosphoprotein</keyword>
<dbReference type="InterPro" id="IPR011006">
    <property type="entry name" value="CheY-like_superfamily"/>
</dbReference>
<dbReference type="SUPFAM" id="SSF52172">
    <property type="entry name" value="CheY-like"/>
    <property type="match status" value="1"/>
</dbReference>
<name>A0A1H7L197_OLID1</name>
<evidence type="ECO:0000256" key="1">
    <source>
        <dbReference type="ARBA" id="ARBA00022553"/>
    </source>
</evidence>
<keyword evidence="5" id="KW-1185">Reference proteome</keyword>
<reference evidence="5" key="1">
    <citation type="submission" date="2016-10" db="EMBL/GenBank/DDBJ databases">
        <authorList>
            <person name="Varghese N."/>
            <person name="Submissions S."/>
        </authorList>
    </citation>
    <scope>NUCLEOTIDE SEQUENCE [LARGE SCALE GENOMIC DNA]</scope>
    <source>
        <strain evidence="5">DSM 18733</strain>
    </source>
</reference>
<dbReference type="EMBL" id="FOAF01000001">
    <property type="protein sequence ID" value="SEK92614.1"/>
    <property type="molecule type" value="Genomic_DNA"/>
</dbReference>
<dbReference type="GO" id="GO:0000160">
    <property type="term" value="P:phosphorelay signal transduction system"/>
    <property type="evidence" value="ECO:0007669"/>
    <property type="project" value="InterPro"/>
</dbReference>
<dbReference type="SMART" id="SM00448">
    <property type="entry name" value="REC"/>
    <property type="match status" value="1"/>
</dbReference>
<dbReference type="OrthoDB" id="5432534at2"/>
<evidence type="ECO:0000313" key="4">
    <source>
        <dbReference type="EMBL" id="SEK92614.1"/>
    </source>
</evidence>
<protein>
    <submittedName>
        <fullName evidence="4">Response regulator receiver domain-containing protein</fullName>
    </submittedName>
</protein>
<dbReference type="Gene3D" id="3.40.50.2300">
    <property type="match status" value="1"/>
</dbReference>
<evidence type="ECO:0000256" key="2">
    <source>
        <dbReference type="PROSITE-ProRule" id="PRU00169"/>
    </source>
</evidence>
<dbReference type="Pfam" id="PF00072">
    <property type="entry name" value="Response_reg"/>
    <property type="match status" value="1"/>
</dbReference>
<dbReference type="RefSeq" id="WP_093321342.1">
    <property type="nucleotide sequence ID" value="NZ_FOAF01000001.1"/>
</dbReference>
<dbReference type="PANTHER" id="PTHR44591">
    <property type="entry name" value="STRESS RESPONSE REGULATOR PROTEIN 1"/>
    <property type="match status" value="1"/>
</dbReference>
<dbReference type="PROSITE" id="PS50110">
    <property type="entry name" value="RESPONSE_REGULATORY"/>
    <property type="match status" value="1"/>
</dbReference>
<feature type="modified residue" description="4-aspartylphosphate" evidence="2">
    <location>
        <position position="53"/>
    </location>
</feature>
<evidence type="ECO:0000259" key="3">
    <source>
        <dbReference type="PROSITE" id="PS50110"/>
    </source>
</evidence>
<organism evidence="4 5">
    <name type="scientific">Olivibacter domesticus</name>
    <name type="common">Pseudosphingobacterium domesticum</name>
    <dbReference type="NCBI Taxonomy" id="407022"/>
    <lineage>
        <taxon>Bacteria</taxon>
        <taxon>Pseudomonadati</taxon>
        <taxon>Bacteroidota</taxon>
        <taxon>Sphingobacteriia</taxon>
        <taxon>Sphingobacteriales</taxon>
        <taxon>Sphingobacteriaceae</taxon>
        <taxon>Olivibacter</taxon>
    </lineage>
</organism>
<dbReference type="Proteomes" id="UP000199421">
    <property type="component" value="Unassembled WGS sequence"/>
</dbReference>
<dbReference type="InterPro" id="IPR001789">
    <property type="entry name" value="Sig_transdc_resp-reg_receiver"/>
</dbReference>
<dbReference type="InterPro" id="IPR050595">
    <property type="entry name" value="Bact_response_regulator"/>
</dbReference>
<gene>
    <name evidence="4" type="ORF">SAMN05661044_01524</name>
</gene>
<dbReference type="AlphaFoldDB" id="A0A1H7L197"/>
<accession>A0A1H7L197</accession>
<feature type="domain" description="Response regulatory" evidence="3">
    <location>
        <begin position="4"/>
        <end position="118"/>
    </location>
</feature>
<proteinExistence type="predicted"/>